<feature type="signal peptide" evidence="1">
    <location>
        <begin position="1"/>
        <end position="25"/>
    </location>
</feature>
<dbReference type="OrthoDB" id="2588793at2759"/>
<evidence type="ECO:0000313" key="2">
    <source>
        <dbReference type="EMBL" id="POY75925.1"/>
    </source>
</evidence>
<keyword evidence="3" id="KW-1185">Reference proteome</keyword>
<accession>A0A2S5BGN6</accession>
<protein>
    <recommendedName>
        <fullName evidence="4">Salivary gland secretion 1</fullName>
    </recommendedName>
</protein>
<sequence>MPRPALLPFAIATAALLVVVVDSIADDPDLLCDPFTEPGFLHYNEQEPLAAKWVPYSPTCEPATDWISKIAARETDSLAWLANRTILVLGDSVDRNGLQHMAEMLGLPRYCVPYDDFSKKGSVPEGWDERGIPWVIEIPWINTYFTNGFMYGLDDEDNFRQQPDWHPPGKAEDRIDQLFKVHTDQLPFPPSFVSIHSGLWDLAFFGRQDRVSHLSTEIPLTHERVEWWQRRMKHLLKHVTETWPKVPVWLRKLHRVGPVGGASYDWRHTGREDHGAQATFSNFFTDIRIHTIREMQEQVARDLGVPAYDFGETWEGWQRHQDMVHPNKFPGGPVYTQALLHHIWMESEGRDRWRLSKKRAIAHVGALLEAVPS</sequence>
<organism evidence="2 3">
    <name type="scientific">Rhodotorula taiwanensis</name>
    <dbReference type="NCBI Taxonomy" id="741276"/>
    <lineage>
        <taxon>Eukaryota</taxon>
        <taxon>Fungi</taxon>
        <taxon>Dikarya</taxon>
        <taxon>Basidiomycota</taxon>
        <taxon>Pucciniomycotina</taxon>
        <taxon>Microbotryomycetes</taxon>
        <taxon>Sporidiobolales</taxon>
        <taxon>Sporidiobolaceae</taxon>
        <taxon>Rhodotorula</taxon>
    </lineage>
</organism>
<proteinExistence type="predicted"/>
<dbReference type="Proteomes" id="UP000237144">
    <property type="component" value="Unassembled WGS sequence"/>
</dbReference>
<dbReference type="STRING" id="741276.A0A2S5BGN6"/>
<evidence type="ECO:0008006" key="4">
    <source>
        <dbReference type="Google" id="ProtNLM"/>
    </source>
</evidence>
<dbReference type="AlphaFoldDB" id="A0A2S5BGN6"/>
<keyword evidence="1" id="KW-0732">Signal</keyword>
<dbReference type="SUPFAM" id="SSF52266">
    <property type="entry name" value="SGNH hydrolase"/>
    <property type="match status" value="1"/>
</dbReference>
<evidence type="ECO:0000313" key="3">
    <source>
        <dbReference type="Proteomes" id="UP000237144"/>
    </source>
</evidence>
<name>A0A2S5BGN6_9BASI</name>
<comment type="caution">
    <text evidence="2">The sequence shown here is derived from an EMBL/GenBank/DDBJ whole genome shotgun (WGS) entry which is preliminary data.</text>
</comment>
<reference evidence="2 3" key="1">
    <citation type="journal article" date="2018" name="Front. Microbiol.">
        <title>Prospects for Fungal Bioremediation of Acidic Radioactive Waste Sites: Characterization and Genome Sequence of Rhodotorula taiwanensis MD1149.</title>
        <authorList>
            <person name="Tkavc R."/>
            <person name="Matrosova V.Y."/>
            <person name="Grichenko O.E."/>
            <person name="Gostincar C."/>
            <person name="Volpe R.P."/>
            <person name="Klimenkova P."/>
            <person name="Gaidamakova E.K."/>
            <person name="Zhou C.E."/>
            <person name="Stewart B.J."/>
            <person name="Lyman M.G."/>
            <person name="Malfatti S.A."/>
            <person name="Rubinfeld B."/>
            <person name="Courtot M."/>
            <person name="Singh J."/>
            <person name="Dalgard C.L."/>
            <person name="Hamilton T."/>
            <person name="Frey K.G."/>
            <person name="Gunde-Cimerman N."/>
            <person name="Dugan L."/>
            <person name="Daly M.J."/>
        </authorList>
    </citation>
    <scope>NUCLEOTIDE SEQUENCE [LARGE SCALE GENOMIC DNA]</scope>
    <source>
        <strain evidence="2 3">MD1149</strain>
    </source>
</reference>
<feature type="chain" id="PRO_5015527949" description="Salivary gland secretion 1" evidence="1">
    <location>
        <begin position="26"/>
        <end position="373"/>
    </location>
</feature>
<gene>
    <name evidence="2" type="ORF">BMF94_1009</name>
</gene>
<dbReference type="EMBL" id="PJQD01000009">
    <property type="protein sequence ID" value="POY75925.1"/>
    <property type="molecule type" value="Genomic_DNA"/>
</dbReference>
<evidence type="ECO:0000256" key="1">
    <source>
        <dbReference type="SAM" id="SignalP"/>
    </source>
</evidence>